<dbReference type="Proteomes" id="UP001642464">
    <property type="component" value="Unassembled WGS sequence"/>
</dbReference>
<feature type="region of interest" description="Disordered" evidence="7">
    <location>
        <begin position="969"/>
        <end position="1052"/>
    </location>
</feature>
<feature type="region of interest" description="Disordered" evidence="7">
    <location>
        <begin position="38"/>
        <end position="62"/>
    </location>
</feature>
<dbReference type="InterPro" id="IPR016024">
    <property type="entry name" value="ARM-type_fold"/>
</dbReference>
<dbReference type="PANTHER" id="PTHR12428:SF14">
    <property type="entry name" value="ALBINO3-LIKE PROTEIN 1, CHLOROPLASTIC"/>
    <property type="match status" value="1"/>
</dbReference>
<dbReference type="SMART" id="SM00567">
    <property type="entry name" value="EZ_HEAT"/>
    <property type="match status" value="3"/>
</dbReference>
<dbReference type="InterPro" id="IPR036770">
    <property type="entry name" value="Ankyrin_rpt-contain_sf"/>
</dbReference>
<proteinExistence type="inferred from homology"/>
<dbReference type="InterPro" id="IPR004155">
    <property type="entry name" value="PBS_lyase_HEAT"/>
</dbReference>
<gene>
    <name evidence="9" type="ORF">SCF082_LOCUS32403</name>
</gene>
<evidence type="ECO:0000256" key="2">
    <source>
        <dbReference type="ARBA" id="ARBA00022692"/>
    </source>
</evidence>
<keyword evidence="10" id="KW-1185">Reference proteome</keyword>
<evidence type="ECO:0000313" key="10">
    <source>
        <dbReference type="Proteomes" id="UP001642464"/>
    </source>
</evidence>
<dbReference type="Pfam" id="PF12796">
    <property type="entry name" value="Ank_2"/>
    <property type="match status" value="1"/>
</dbReference>
<sequence>MPSTFCTSSGRKPRTYLPLLGCGGAVAISQLSTPAFTAARSPVTPGEDIENPLSRSLRGTGQESRQAGLNAWTFLSAASVAAGGAAAVKCRKTRAASSPTYPLKTMTRPCRVARRAVESGDIGAMAQLLVDDPDIAVKAMHAASQTATEAMGHLMSLLGPVQPAAASDLAEAAESGTNPMEGLASFFFDPRLQWDENGNVLLDPQGNPLPDNLWTQFVAFQATLIKRLDEAISGLGIPQSFGFAVATYTLLIRTLLYPFVKGQLETTAKIQVLAPRVNELREKYKDDEERLQQEVGLLYMDLQVDPLGAVFPLLLQLPVFWGLYRAIRRLAIVEYPHLKEGFLWIPSLYGPNFKADPSFDWIMQWEGPLINLHPKIGWSEFGIYAILPLAVFASYRSVMSEALEDENAPALLQFTPFLLSFITIELPQAMGIYIATNIASSFALTSYTKNQISSQIPGYEEFVKTGEWPEGVDGEKVLEKAFGVKRLTAEAEQDPQSVPEAVFANRADYIPTLLENGRKIDELDDKGIPASMYTLALNNPTLLDRLFELGADPRAKDKRGNTLLHYASGYGRVEFLPLLLDKGLKDLLEATNEDGQTCLDVARVNLSQEKVADEVRPVIAKLVEAGAVGKLTTVEDEARFEKVREDRIAEAQVKKARDALKALAMAAQKQEHDAKPVEDEAKTEEAEELLDQRVKSPLNASLERVRSLSVEELRERMGDKMSEEQLQKLSQKLSTMSPEDLAKFAAGLPTVKAEAERQKEAEEKRARTLLGAPGIATRSKNAAMLHFQDWRGGVRRTAVDALARLFAGGLAKDTVLTKLVACIEDQDAEVRRSTARTLVTICPEGNQATLAALAGKIKGPLRELHALATEVLWTVAKPGDAKVIKLLSHLLQSNDDPRVRRQAAMGLGKMGTPSKDKEHPNKHAEVCIEALCTALGCCMDLPIVDLQWIADEPKRREEEELRRLMEAQAELEQQEADQTSEEQDSQDEADANQGDASPAEPVIEANPFQEQPPQPEDDVQGTQEQGEEQTSQPSAENPEEDSPVEGCDEALAPGDLFPHLRFDLLPETEKDCDHSVRYEALSSLEKIIDRGDRRVLGALLVALRDPDREVCCKAVEAISALYEFVPGDLTVVIAVAQVLMQDSDGYGNINNRKAALRALITAAGVADEAMSAVLLCHLETMRDKSTLDAGAGERKLLLQALDCVVPEDLRSQLGDALVASLEDQTVEELQSEPGCLTSSFIS</sequence>
<evidence type="ECO:0000256" key="1">
    <source>
        <dbReference type="ARBA" id="ARBA00004141"/>
    </source>
</evidence>
<dbReference type="SUPFAM" id="SSF48403">
    <property type="entry name" value="Ankyrin repeat"/>
    <property type="match status" value="1"/>
</dbReference>
<dbReference type="Pfam" id="PF02096">
    <property type="entry name" value="60KD_IMP"/>
    <property type="match status" value="1"/>
</dbReference>
<dbReference type="InterPro" id="IPR011989">
    <property type="entry name" value="ARM-like"/>
</dbReference>
<organism evidence="9 10">
    <name type="scientific">Durusdinium trenchii</name>
    <dbReference type="NCBI Taxonomy" id="1381693"/>
    <lineage>
        <taxon>Eukaryota</taxon>
        <taxon>Sar</taxon>
        <taxon>Alveolata</taxon>
        <taxon>Dinophyceae</taxon>
        <taxon>Suessiales</taxon>
        <taxon>Symbiodiniaceae</taxon>
        <taxon>Durusdinium</taxon>
    </lineage>
</organism>
<evidence type="ECO:0000256" key="6">
    <source>
        <dbReference type="RuleBase" id="RU003945"/>
    </source>
</evidence>
<dbReference type="NCBIfam" id="TIGR03592">
    <property type="entry name" value="yidC_oxa1_cterm"/>
    <property type="match status" value="1"/>
</dbReference>
<keyword evidence="4" id="KW-0472">Membrane</keyword>
<dbReference type="InterPro" id="IPR001708">
    <property type="entry name" value="YidC/ALB3/OXA1/COX18"/>
</dbReference>
<dbReference type="InterPro" id="IPR047196">
    <property type="entry name" value="YidC_ALB_C"/>
</dbReference>
<reference evidence="9 10" key="1">
    <citation type="submission" date="2024-02" db="EMBL/GenBank/DDBJ databases">
        <authorList>
            <person name="Chen Y."/>
            <person name="Shah S."/>
            <person name="Dougan E. K."/>
            <person name="Thang M."/>
            <person name="Chan C."/>
        </authorList>
    </citation>
    <scope>NUCLEOTIDE SEQUENCE [LARGE SCALE GENOMIC DNA]</scope>
</reference>
<evidence type="ECO:0000259" key="8">
    <source>
        <dbReference type="Pfam" id="PF02096"/>
    </source>
</evidence>
<dbReference type="InterPro" id="IPR028055">
    <property type="entry name" value="YidC/Oxa/ALB_C"/>
</dbReference>
<evidence type="ECO:0000256" key="4">
    <source>
        <dbReference type="ARBA" id="ARBA00023136"/>
    </source>
</evidence>
<feature type="repeat" description="ANK" evidence="5">
    <location>
        <begin position="559"/>
        <end position="583"/>
    </location>
</feature>
<comment type="caution">
    <text evidence="9">The sequence shown here is derived from an EMBL/GenBank/DDBJ whole genome shotgun (WGS) entry which is preliminary data.</text>
</comment>
<dbReference type="Gene3D" id="1.25.40.20">
    <property type="entry name" value="Ankyrin repeat-containing domain"/>
    <property type="match status" value="1"/>
</dbReference>
<feature type="compositionally biased region" description="Acidic residues" evidence="7">
    <location>
        <begin position="1037"/>
        <end position="1048"/>
    </location>
</feature>
<feature type="region of interest" description="Disordered" evidence="7">
    <location>
        <begin position="668"/>
        <end position="687"/>
    </location>
</feature>
<keyword evidence="2 6" id="KW-0812">Transmembrane</keyword>
<feature type="domain" description="Membrane insertase YidC/Oxa/ALB C-terminal" evidence="8">
    <location>
        <begin position="241"/>
        <end position="448"/>
    </location>
</feature>
<dbReference type="PROSITE" id="PS50297">
    <property type="entry name" value="ANK_REP_REGION"/>
    <property type="match status" value="1"/>
</dbReference>
<protein>
    <submittedName>
        <fullName evidence="9">Chloroplastic</fullName>
    </submittedName>
</protein>
<dbReference type="CDD" id="cd20070">
    <property type="entry name" value="5TM_YidC_Alb3"/>
    <property type="match status" value="1"/>
</dbReference>
<keyword evidence="3" id="KW-1133">Transmembrane helix</keyword>
<accession>A0ABP0NF08</accession>
<dbReference type="Gene3D" id="1.25.10.10">
    <property type="entry name" value="Leucine-rich Repeat Variant"/>
    <property type="match status" value="2"/>
</dbReference>
<evidence type="ECO:0000256" key="3">
    <source>
        <dbReference type="ARBA" id="ARBA00022989"/>
    </source>
</evidence>
<dbReference type="PROSITE" id="PS50088">
    <property type="entry name" value="ANK_REPEAT"/>
    <property type="match status" value="1"/>
</dbReference>
<feature type="compositionally biased region" description="Low complexity" evidence="7">
    <location>
        <begin position="1020"/>
        <end position="1030"/>
    </location>
</feature>
<dbReference type="PANTHER" id="PTHR12428">
    <property type="entry name" value="OXA1"/>
    <property type="match status" value="1"/>
</dbReference>
<feature type="compositionally biased region" description="Acidic residues" evidence="7">
    <location>
        <begin position="972"/>
        <end position="990"/>
    </location>
</feature>
<evidence type="ECO:0000256" key="7">
    <source>
        <dbReference type="SAM" id="MobiDB-lite"/>
    </source>
</evidence>
<feature type="compositionally biased region" description="Basic and acidic residues" evidence="7">
    <location>
        <begin position="669"/>
        <end position="687"/>
    </location>
</feature>
<dbReference type="InterPro" id="IPR002110">
    <property type="entry name" value="Ankyrin_rpt"/>
</dbReference>
<comment type="subcellular location">
    <subcellularLocation>
        <location evidence="1 6">Membrane</location>
        <topology evidence="1 6">Multi-pass membrane protein</topology>
    </subcellularLocation>
</comment>
<keyword evidence="5" id="KW-0040">ANK repeat</keyword>
<dbReference type="EMBL" id="CAXAMM010028014">
    <property type="protein sequence ID" value="CAK9062048.1"/>
    <property type="molecule type" value="Genomic_DNA"/>
</dbReference>
<name>A0ABP0NF08_9DINO</name>
<evidence type="ECO:0000256" key="5">
    <source>
        <dbReference type="PROSITE-ProRule" id="PRU00023"/>
    </source>
</evidence>
<comment type="similarity">
    <text evidence="6">Belongs to the OXA1/ALB3/YidC family.</text>
</comment>
<dbReference type="SUPFAM" id="SSF48371">
    <property type="entry name" value="ARM repeat"/>
    <property type="match status" value="1"/>
</dbReference>
<feature type="compositionally biased region" description="Polar residues" evidence="7">
    <location>
        <begin position="53"/>
        <end position="62"/>
    </location>
</feature>
<evidence type="ECO:0000313" key="9">
    <source>
        <dbReference type="EMBL" id="CAK9062048.1"/>
    </source>
</evidence>